<dbReference type="PRINTS" id="PR00081">
    <property type="entry name" value="GDHRDH"/>
</dbReference>
<evidence type="ECO:0000256" key="3">
    <source>
        <dbReference type="RuleBase" id="RU000363"/>
    </source>
</evidence>
<dbReference type="PANTHER" id="PTHR44196">
    <property type="entry name" value="DEHYDROGENASE/REDUCTASE SDR FAMILY MEMBER 7B"/>
    <property type="match status" value="1"/>
</dbReference>
<proteinExistence type="inferred from homology"/>
<evidence type="ECO:0000313" key="5">
    <source>
        <dbReference type="Proteomes" id="UP001370100"/>
    </source>
</evidence>
<gene>
    <name evidence="4" type="ORF">WCD41_01905</name>
</gene>
<comment type="similarity">
    <text evidence="1 3">Belongs to the short-chain dehydrogenases/reductases (SDR) family.</text>
</comment>
<dbReference type="Pfam" id="PF00106">
    <property type="entry name" value="adh_short"/>
    <property type="match status" value="1"/>
</dbReference>
<dbReference type="InterPro" id="IPR020904">
    <property type="entry name" value="Sc_DH/Rdtase_CS"/>
</dbReference>
<protein>
    <submittedName>
        <fullName evidence="4">SDR family NAD(P)-dependent oxidoreductase</fullName>
    </submittedName>
</protein>
<dbReference type="SUPFAM" id="SSF51735">
    <property type="entry name" value="NAD(P)-binding Rossmann-fold domains"/>
    <property type="match status" value="1"/>
</dbReference>
<dbReference type="PROSITE" id="PS00061">
    <property type="entry name" value="ADH_SHORT"/>
    <property type="match status" value="1"/>
</dbReference>
<dbReference type="PANTHER" id="PTHR44196:SF2">
    <property type="entry name" value="SHORT-CHAIN DEHYDROGENASE-RELATED"/>
    <property type="match status" value="1"/>
</dbReference>
<dbReference type="InterPro" id="IPR002347">
    <property type="entry name" value="SDR_fam"/>
</dbReference>
<evidence type="ECO:0000256" key="1">
    <source>
        <dbReference type="ARBA" id="ARBA00006484"/>
    </source>
</evidence>
<dbReference type="EMBL" id="JBBEGL010000001">
    <property type="protein sequence ID" value="MEJ2885189.1"/>
    <property type="molecule type" value="Genomic_DNA"/>
</dbReference>
<dbReference type="Proteomes" id="UP001370100">
    <property type="component" value="Unassembled WGS sequence"/>
</dbReference>
<comment type="caution">
    <text evidence="4">The sequence shown here is derived from an EMBL/GenBank/DDBJ whole genome shotgun (WGS) entry which is preliminary data.</text>
</comment>
<dbReference type="InterPro" id="IPR036291">
    <property type="entry name" value="NAD(P)-bd_dom_sf"/>
</dbReference>
<reference evidence="4 5" key="1">
    <citation type="submission" date="2024-03" db="EMBL/GenBank/DDBJ databases">
        <title>Actinomycetospora sp. OC33-EN06, a novel actinomycete isolated from wild orchid (Aerides multiflora).</title>
        <authorList>
            <person name="Suriyachadkun C."/>
        </authorList>
    </citation>
    <scope>NUCLEOTIDE SEQUENCE [LARGE SCALE GENOMIC DNA]</scope>
    <source>
        <strain evidence="4 5">OC33-EN06</strain>
    </source>
</reference>
<evidence type="ECO:0000256" key="2">
    <source>
        <dbReference type="ARBA" id="ARBA00023002"/>
    </source>
</evidence>
<dbReference type="PIRSF" id="PIRSF000126">
    <property type="entry name" value="11-beta-HSD1"/>
    <property type="match status" value="1"/>
</dbReference>
<dbReference type="Gene3D" id="3.40.50.720">
    <property type="entry name" value="NAD(P)-binding Rossmann-like Domain"/>
    <property type="match status" value="1"/>
</dbReference>
<organism evidence="4 5">
    <name type="scientific">Actinomycetospora aeridis</name>
    <dbReference type="NCBI Taxonomy" id="3129231"/>
    <lineage>
        <taxon>Bacteria</taxon>
        <taxon>Bacillati</taxon>
        <taxon>Actinomycetota</taxon>
        <taxon>Actinomycetes</taxon>
        <taxon>Pseudonocardiales</taxon>
        <taxon>Pseudonocardiaceae</taxon>
        <taxon>Actinomycetospora</taxon>
    </lineage>
</organism>
<keyword evidence="2" id="KW-0560">Oxidoreductase</keyword>
<dbReference type="RefSeq" id="WP_337711683.1">
    <property type="nucleotide sequence ID" value="NZ_JBBEGL010000001.1"/>
</dbReference>
<dbReference type="PRINTS" id="PR00080">
    <property type="entry name" value="SDRFAMILY"/>
</dbReference>
<evidence type="ECO:0000313" key="4">
    <source>
        <dbReference type="EMBL" id="MEJ2885189.1"/>
    </source>
</evidence>
<keyword evidence="5" id="KW-1185">Reference proteome</keyword>
<name>A0ABU8N141_9PSEU</name>
<accession>A0ABU8N141</accession>
<sequence>MDGSLAVVTGASAGIGAAMATALAARGHRVLAVARREHRLTALETATGGRAIPLVADLTAEGAAARVAERAADLGGAELLVSNAGVGAFGAFRDIPRDRTLEMLRLNVLAGVELTHRMLPTMLDRRRGGVIVVTSSGGMYPTPNLAAYGGSKAFLLSWGEALAMELRGTGVRAMVTCPGPTATEFGDTAGMADLLGRAPGLAQPDAIARSVLEAWDAGRVLHVPGPANRVMAGLFQRLPRKVTRTVTAAMFRRPAG</sequence>